<dbReference type="Proteomes" id="UP000294933">
    <property type="component" value="Unassembled WGS sequence"/>
</dbReference>
<evidence type="ECO:0000313" key="2">
    <source>
        <dbReference type="EMBL" id="TDL24394.1"/>
    </source>
</evidence>
<feature type="region of interest" description="Disordered" evidence="1">
    <location>
        <begin position="58"/>
        <end position="81"/>
    </location>
</feature>
<evidence type="ECO:0000256" key="1">
    <source>
        <dbReference type="SAM" id="MobiDB-lite"/>
    </source>
</evidence>
<dbReference type="VEuPathDB" id="FungiDB:BD410DRAFT_119655"/>
<feature type="compositionally biased region" description="Low complexity" evidence="1">
    <location>
        <begin position="60"/>
        <end position="75"/>
    </location>
</feature>
<keyword evidence="3" id="KW-1185">Reference proteome</keyword>
<accession>A0A4Y7Q9Y6</accession>
<name>A0A4Y7Q9Y6_9AGAM</name>
<sequence length="266" mass="29218">MLSRTSAFLPLALMLRPHPIFTILTPPVSKKLKAITSRPIKYLLSPWTTHSPCETTPMLSMASSPSTCSSTPATSNQKPTDSEISAAIHAWRVIILRELLPHIPESTWSSYPTPSPSSPVSYETLESPEPDESNSFSSSSSLHSSKSYESSLSWSPGPPITLTPSIPDVIKHVDAFVMRQFDPVELAIAERRFEDARITAATATTPTVRGRSWFRGSVYRSRKMKGGIFSDVSFRDSELAVVRRIEKWEGGGGVFRLGRPSSPSSP</sequence>
<gene>
    <name evidence="2" type="ORF">BD410DRAFT_119655</name>
</gene>
<reference evidence="2 3" key="1">
    <citation type="submission" date="2018-06" db="EMBL/GenBank/DDBJ databases">
        <title>A transcriptomic atlas of mushroom development highlights an independent origin of complex multicellularity.</title>
        <authorList>
            <consortium name="DOE Joint Genome Institute"/>
            <person name="Krizsan K."/>
            <person name="Almasi E."/>
            <person name="Merenyi Z."/>
            <person name="Sahu N."/>
            <person name="Viragh M."/>
            <person name="Koszo T."/>
            <person name="Mondo S."/>
            <person name="Kiss B."/>
            <person name="Balint B."/>
            <person name="Kues U."/>
            <person name="Barry K."/>
            <person name="Hegedus J.C."/>
            <person name="Henrissat B."/>
            <person name="Johnson J."/>
            <person name="Lipzen A."/>
            <person name="Ohm R."/>
            <person name="Nagy I."/>
            <person name="Pangilinan J."/>
            <person name="Yan J."/>
            <person name="Xiong Y."/>
            <person name="Grigoriev I.V."/>
            <person name="Hibbett D.S."/>
            <person name="Nagy L.G."/>
        </authorList>
    </citation>
    <scope>NUCLEOTIDE SEQUENCE [LARGE SCALE GENOMIC DNA]</scope>
    <source>
        <strain evidence="2 3">SZMC22713</strain>
    </source>
</reference>
<proteinExistence type="predicted"/>
<dbReference type="AlphaFoldDB" id="A0A4Y7Q9Y6"/>
<evidence type="ECO:0000313" key="3">
    <source>
        <dbReference type="Proteomes" id="UP000294933"/>
    </source>
</evidence>
<protein>
    <submittedName>
        <fullName evidence="2">Uncharacterized protein</fullName>
    </submittedName>
</protein>
<organism evidence="2 3">
    <name type="scientific">Rickenella mellea</name>
    <dbReference type="NCBI Taxonomy" id="50990"/>
    <lineage>
        <taxon>Eukaryota</taxon>
        <taxon>Fungi</taxon>
        <taxon>Dikarya</taxon>
        <taxon>Basidiomycota</taxon>
        <taxon>Agaricomycotina</taxon>
        <taxon>Agaricomycetes</taxon>
        <taxon>Hymenochaetales</taxon>
        <taxon>Rickenellaceae</taxon>
        <taxon>Rickenella</taxon>
    </lineage>
</organism>
<feature type="compositionally biased region" description="Low complexity" evidence="1">
    <location>
        <begin position="107"/>
        <end position="123"/>
    </location>
</feature>
<feature type="region of interest" description="Disordered" evidence="1">
    <location>
        <begin position="107"/>
        <end position="140"/>
    </location>
</feature>
<dbReference type="EMBL" id="ML170167">
    <property type="protein sequence ID" value="TDL24394.1"/>
    <property type="molecule type" value="Genomic_DNA"/>
</dbReference>